<organism evidence="1 2">
    <name type="scientific">Sphenostylis stenocarpa</name>
    <dbReference type="NCBI Taxonomy" id="92480"/>
    <lineage>
        <taxon>Eukaryota</taxon>
        <taxon>Viridiplantae</taxon>
        <taxon>Streptophyta</taxon>
        <taxon>Embryophyta</taxon>
        <taxon>Tracheophyta</taxon>
        <taxon>Spermatophyta</taxon>
        <taxon>Magnoliopsida</taxon>
        <taxon>eudicotyledons</taxon>
        <taxon>Gunneridae</taxon>
        <taxon>Pentapetalae</taxon>
        <taxon>rosids</taxon>
        <taxon>fabids</taxon>
        <taxon>Fabales</taxon>
        <taxon>Fabaceae</taxon>
        <taxon>Papilionoideae</taxon>
        <taxon>50 kb inversion clade</taxon>
        <taxon>NPAAA clade</taxon>
        <taxon>indigoferoid/millettioid clade</taxon>
        <taxon>Phaseoleae</taxon>
        <taxon>Sphenostylis</taxon>
    </lineage>
</organism>
<name>A0AA86VAT4_9FABA</name>
<dbReference type="Proteomes" id="UP001189624">
    <property type="component" value="Chromosome 1"/>
</dbReference>
<evidence type="ECO:0000313" key="2">
    <source>
        <dbReference type="Proteomes" id="UP001189624"/>
    </source>
</evidence>
<sequence length="72" mass="7662">MHGKLLGVDFGTSHFVNFAASLGVASPATTTLVASLCSRFHHGASLSLRLFTFHTAKHGCPYIVMLCAMVLL</sequence>
<dbReference type="AlphaFoldDB" id="A0AA86VAT4"/>
<dbReference type="EMBL" id="OY731398">
    <property type="protein sequence ID" value="CAJ1913924.1"/>
    <property type="molecule type" value="Genomic_DNA"/>
</dbReference>
<proteinExistence type="predicted"/>
<protein>
    <submittedName>
        <fullName evidence="1">Uncharacterized protein</fullName>
    </submittedName>
</protein>
<dbReference type="Gramene" id="rna-AYBTSS11_LOCUS3532">
    <property type="protein sequence ID" value="CAJ1913924.1"/>
    <property type="gene ID" value="gene-AYBTSS11_LOCUS3532"/>
</dbReference>
<evidence type="ECO:0000313" key="1">
    <source>
        <dbReference type="EMBL" id="CAJ1913924.1"/>
    </source>
</evidence>
<gene>
    <name evidence="1" type="ORF">AYBTSS11_LOCUS3532</name>
</gene>
<reference evidence="1" key="1">
    <citation type="submission" date="2023-10" db="EMBL/GenBank/DDBJ databases">
        <authorList>
            <person name="Domelevo Entfellner J.-B."/>
        </authorList>
    </citation>
    <scope>NUCLEOTIDE SEQUENCE</scope>
</reference>
<keyword evidence="2" id="KW-1185">Reference proteome</keyword>
<accession>A0AA86VAT4</accession>